<dbReference type="Proteomes" id="UP001207654">
    <property type="component" value="Unassembled WGS sequence"/>
</dbReference>
<comment type="caution">
    <text evidence="2">The sequence shown here is derived from an EMBL/GenBank/DDBJ whole genome shotgun (WGS) entry which is preliminary data.</text>
</comment>
<accession>A0ABT4AIY8</accession>
<name>A0ABT4AIY8_9BACT</name>
<dbReference type="EMBL" id="JAPNKA010000001">
    <property type="protein sequence ID" value="MCY1081658.1"/>
    <property type="molecule type" value="Genomic_DNA"/>
</dbReference>
<feature type="compositionally biased region" description="Basic and acidic residues" evidence="1">
    <location>
        <begin position="1"/>
        <end position="13"/>
    </location>
</feature>
<protein>
    <recommendedName>
        <fullName evidence="4">FecR protein domain-containing protein</fullName>
    </recommendedName>
</protein>
<feature type="region of interest" description="Disordered" evidence="1">
    <location>
        <begin position="1"/>
        <end position="23"/>
    </location>
</feature>
<evidence type="ECO:0008006" key="4">
    <source>
        <dbReference type="Google" id="ProtNLM"/>
    </source>
</evidence>
<reference evidence="2 3" key="1">
    <citation type="submission" date="2022-11" db="EMBL/GenBank/DDBJ databases">
        <title>Minimal conservation of predation-associated metabolite biosynthetic gene clusters underscores biosynthetic potential of Myxococcota including descriptions for ten novel species: Archangium lansinium sp. nov., Myxococcus landrumus sp. nov., Nannocystis bai.</title>
        <authorList>
            <person name="Ahearne A."/>
            <person name="Stevens C."/>
            <person name="Phillips K."/>
        </authorList>
    </citation>
    <scope>NUCLEOTIDE SEQUENCE [LARGE SCALE GENOMIC DNA]</scope>
    <source>
        <strain evidence="2 3">MIWBW</strain>
    </source>
</reference>
<dbReference type="RefSeq" id="WP_267540249.1">
    <property type="nucleotide sequence ID" value="NZ_JAPNKA010000001.1"/>
</dbReference>
<sequence length="458" mass="49135">MADHPELDPERLDLSAFEVPPPPPGLADRVLARLPATASAPSPRPSRRMALAAAAAVLLVALPSAWWVSRSLGRAGSGERTFTQRETVSLGSSALAVAEPGTELRWAVGRRGAVRVRQPAGRVFYRVDSGSDFQVDTPAGQVAVRGTCFTLEVQPMLPSKQSLTGAAVGAALTAAVFLTVHEGRVAVTSPAEASTSEVGPGERVELRTGAAPRVLATSTVDGSPTATNAAPGAEPSWRVRETAYVAELNTLRARVKELERSVPGGVRPTQELPEGTRKIVKWLDPSREELLEMAKECRLRWDEPGLRQKPPLPGPEDRAKLGMTEDEAEEIAEVYRTFVAQSLEQLRAIYVAATGDEDNARVLAPDALKQEILDKSPELAIKQAFHRVAQERAGLATPPANTTSLTPAERLVRFNTGLGDAYERALADKLGATRARELRQLRDGWGSRHDSSASCPGQ</sequence>
<keyword evidence="3" id="KW-1185">Reference proteome</keyword>
<evidence type="ECO:0000256" key="1">
    <source>
        <dbReference type="SAM" id="MobiDB-lite"/>
    </source>
</evidence>
<dbReference type="Gene3D" id="2.60.120.1440">
    <property type="match status" value="1"/>
</dbReference>
<organism evidence="2 3">
    <name type="scientific">Archangium lansingense</name>
    <dbReference type="NCBI Taxonomy" id="2995310"/>
    <lineage>
        <taxon>Bacteria</taxon>
        <taxon>Pseudomonadati</taxon>
        <taxon>Myxococcota</taxon>
        <taxon>Myxococcia</taxon>
        <taxon>Myxococcales</taxon>
        <taxon>Cystobacterineae</taxon>
        <taxon>Archangiaceae</taxon>
        <taxon>Archangium</taxon>
    </lineage>
</organism>
<evidence type="ECO:0000313" key="3">
    <source>
        <dbReference type="Proteomes" id="UP001207654"/>
    </source>
</evidence>
<evidence type="ECO:0000313" key="2">
    <source>
        <dbReference type="EMBL" id="MCY1081658.1"/>
    </source>
</evidence>
<gene>
    <name evidence="2" type="ORF">OV287_45130</name>
</gene>
<proteinExistence type="predicted"/>